<comment type="caution">
    <text evidence="2">The sequence shown here is derived from an EMBL/GenBank/DDBJ whole genome shotgun (WGS) entry which is preliminary data.</text>
</comment>
<sequence>MRYTLSNVVRDDASSVDAATLVADTPRGLGATLTVLFDPVPNTVAVHVRATAPTGQASRVMEMRLHERVNVLPSPPPLPLPPPAPRPPPLPLSPPPSIGTDFTSLRIGVQSLATSNWYVWGRGETDTSTSTYINKYKGRTEYTDFPEDWGRMNGVTSDPDPELAQIFNGKNREDATGMTYIFWTILANGHYY</sequence>
<keyword evidence="3" id="KW-1185">Reference proteome</keyword>
<reference evidence="2 3" key="1">
    <citation type="journal article" date="2015" name="Genome Biol. Evol.">
        <title>Comparative Genomics of a Bacterivorous Green Alga Reveals Evolutionary Causalities and Consequences of Phago-Mixotrophic Mode of Nutrition.</title>
        <authorList>
            <person name="Burns J.A."/>
            <person name="Paasch A."/>
            <person name="Narechania A."/>
            <person name="Kim E."/>
        </authorList>
    </citation>
    <scope>NUCLEOTIDE SEQUENCE [LARGE SCALE GENOMIC DNA]</scope>
    <source>
        <strain evidence="2 3">PLY_AMNH</strain>
    </source>
</reference>
<gene>
    <name evidence="2" type="ORF">CYMTET_13737</name>
</gene>
<dbReference type="AlphaFoldDB" id="A0AAE0GHT8"/>
<name>A0AAE0GHT8_9CHLO</name>
<evidence type="ECO:0000313" key="3">
    <source>
        <dbReference type="Proteomes" id="UP001190700"/>
    </source>
</evidence>
<feature type="region of interest" description="Disordered" evidence="1">
    <location>
        <begin position="72"/>
        <end position="96"/>
    </location>
</feature>
<dbReference type="EMBL" id="LGRX02005516">
    <property type="protein sequence ID" value="KAK3278319.1"/>
    <property type="molecule type" value="Genomic_DNA"/>
</dbReference>
<feature type="compositionally biased region" description="Pro residues" evidence="1">
    <location>
        <begin position="73"/>
        <end position="96"/>
    </location>
</feature>
<evidence type="ECO:0000313" key="2">
    <source>
        <dbReference type="EMBL" id="KAK3278319.1"/>
    </source>
</evidence>
<evidence type="ECO:0000256" key="1">
    <source>
        <dbReference type="SAM" id="MobiDB-lite"/>
    </source>
</evidence>
<organism evidence="2 3">
    <name type="scientific">Cymbomonas tetramitiformis</name>
    <dbReference type="NCBI Taxonomy" id="36881"/>
    <lineage>
        <taxon>Eukaryota</taxon>
        <taxon>Viridiplantae</taxon>
        <taxon>Chlorophyta</taxon>
        <taxon>Pyramimonadophyceae</taxon>
        <taxon>Pyramimonadales</taxon>
        <taxon>Pyramimonadaceae</taxon>
        <taxon>Cymbomonas</taxon>
    </lineage>
</organism>
<proteinExistence type="predicted"/>
<protein>
    <submittedName>
        <fullName evidence="2">Uncharacterized protein</fullName>
    </submittedName>
</protein>
<accession>A0AAE0GHT8</accession>
<dbReference type="Proteomes" id="UP001190700">
    <property type="component" value="Unassembled WGS sequence"/>
</dbReference>